<organism evidence="1 2">
    <name type="scientific">Massilia cavernae</name>
    <dbReference type="NCBI Taxonomy" id="2320864"/>
    <lineage>
        <taxon>Bacteria</taxon>
        <taxon>Pseudomonadati</taxon>
        <taxon>Pseudomonadota</taxon>
        <taxon>Betaproteobacteria</taxon>
        <taxon>Burkholderiales</taxon>
        <taxon>Oxalobacteraceae</taxon>
        <taxon>Telluria group</taxon>
        <taxon>Massilia</taxon>
    </lineage>
</organism>
<gene>
    <name evidence="1" type="ORF">D3872_00870</name>
</gene>
<sequence>MFLNEARLKLFDAGSTRSIGHHLLGHEEAKLRQLLSPGLYRRTSLECALERLAPELACHLDSPNAIGSFHFWNRTRREIALVPYGLLGKVPTVFAPYLDHDLYDFLVGLPAEMLLDHTFHSDAIARAYPGYAHLPFEDKTSAAPNALNLHAHFGRKVAWRLLSRPSSRMIRMRFAMPRSIFSLVSRRFSASTQWYTPLALYLDQLDGLGRT</sequence>
<evidence type="ECO:0000313" key="2">
    <source>
        <dbReference type="Proteomes" id="UP000284006"/>
    </source>
</evidence>
<proteinExistence type="predicted"/>
<reference evidence="1 2" key="1">
    <citation type="submission" date="2018-09" db="EMBL/GenBank/DDBJ databases">
        <authorList>
            <person name="Zhu H."/>
        </authorList>
    </citation>
    <scope>NUCLEOTIDE SEQUENCE [LARGE SCALE GENOMIC DNA]</scope>
    <source>
        <strain evidence="1 2">K1S02-61</strain>
    </source>
</reference>
<evidence type="ECO:0000313" key="1">
    <source>
        <dbReference type="EMBL" id="RJG27562.1"/>
    </source>
</evidence>
<comment type="caution">
    <text evidence="1">The sequence shown here is derived from an EMBL/GenBank/DDBJ whole genome shotgun (WGS) entry which is preliminary data.</text>
</comment>
<protein>
    <submittedName>
        <fullName evidence="1">Uncharacterized protein</fullName>
    </submittedName>
</protein>
<keyword evidence="2" id="KW-1185">Reference proteome</keyword>
<dbReference type="AlphaFoldDB" id="A0A418Y8A0"/>
<accession>A0A418Y8A0</accession>
<dbReference type="Proteomes" id="UP000284006">
    <property type="component" value="Unassembled WGS sequence"/>
</dbReference>
<dbReference type="EMBL" id="QYUP01000009">
    <property type="protein sequence ID" value="RJG27562.1"/>
    <property type="molecule type" value="Genomic_DNA"/>
</dbReference>
<name>A0A418Y8A0_9BURK</name>